<dbReference type="InterPro" id="IPR015915">
    <property type="entry name" value="Kelch-typ_b-propeller"/>
</dbReference>
<dbReference type="PANTHER" id="PTHR46093:SF18">
    <property type="entry name" value="FIBRONECTIN TYPE-III DOMAIN-CONTAINING PROTEIN"/>
    <property type="match status" value="1"/>
</dbReference>
<evidence type="ECO:0000256" key="2">
    <source>
        <dbReference type="ARBA" id="ARBA00022737"/>
    </source>
</evidence>
<keyword evidence="2" id="KW-0677">Repeat</keyword>
<evidence type="ECO:0000256" key="1">
    <source>
        <dbReference type="ARBA" id="ARBA00022441"/>
    </source>
</evidence>
<dbReference type="Proteomes" id="UP000615446">
    <property type="component" value="Unassembled WGS sequence"/>
</dbReference>
<name>A0A8H3L7Q8_9GLOM</name>
<accession>A0A8H3L7Q8</accession>
<sequence>MMWLQVVADAGVEAIQCCEINIRIKFTFVFRTMQLYNKSLCMSKNSLVHRILWILFQALVVVVNCQLASFKPNVLSRHTATLVDNKLYILAGLNISRNATKEFFYLDASVQFDTQKLSWQDLTNINMVPLHVGATSAKGEDVTGVMGYNGKFYLWGGIVDKVIVDDMLILDTINLSWEKGSSLNAPTSRYSFGATLLPNNKIIYIGGSNDYTVTYDNETLNIGGGTASYLNEVYIYDTINDNWSKEATFGKIPSERFGLSAILGLDGKRVIIYGGAFINPGYSDTTLYVLDLTNYSWYIPKISGKIPTPRAFHEANVIGKYMVVSFGDGYDKTVESDILLLDINNNEEYIWTTTFDPSIPKNIMPPSSSSSIDFNNIVGAIVGPLLGGIFLSVGIFFIYEWKKSKQKQKSIYGGITLDHVTNDGPAP</sequence>
<evidence type="ECO:0000313" key="5">
    <source>
        <dbReference type="Proteomes" id="UP000615446"/>
    </source>
</evidence>
<keyword evidence="3" id="KW-1133">Transmembrane helix</keyword>
<dbReference type="EMBL" id="BLAL01000059">
    <property type="protein sequence ID" value="GES82209.1"/>
    <property type="molecule type" value="Genomic_DNA"/>
</dbReference>
<keyword evidence="3" id="KW-0812">Transmembrane</keyword>
<keyword evidence="3" id="KW-0472">Membrane</keyword>
<dbReference type="SUPFAM" id="SSF117281">
    <property type="entry name" value="Kelch motif"/>
    <property type="match status" value="1"/>
</dbReference>
<comment type="caution">
    <text evidence="4">The sequence shown here is derived from an EMBL/GenBank/DDBJ whole genome shotgun (WGS) entry which is preliminary data.</text>
</comment>
<proteinExistence type="predicted"/>
<protein>
    <recommendedName>
        <fullName evidence="6">Galactose oxidase</fullName>
    </recommendedName>
</protein>
<dbReference type="AlphaFoldDB" id="A0A8H3L7Q8"/>
<feature type="transmembrane region" description="Helical" evidence="3">
    <location>
        <begin position="377"/>
        <end position="399"/>
    </location>
</feature>
<evidence type="ECO:0000313" key="4">
    <source>
        <dbReference type="EMBL" id="GES82209.1"/>
    </source>
</evidence>
<dbReference type="Gene3D" id="2.120.10.80">
    <property type="entry name" value="Kelch-type beta propeller"/>
    <property type="match status" value="1"/>
</dbReference>
<evidence type="ECO:0008006" key="6">
    <source>
        <dbReference type="Google" id="ProtNLM"/>
    </source>
</evidence>
<dbReference type="Pfam" id="PF24681">
    <property type="entry name" value="Kelch_KLHDC2_KLHL20_DRC7"/>
    <property type="match status" value="1"/>
</dbReference>
<evidence type="ECO:0000256" key="3">
    <source>
        <dbReference type="SAM" id="Phobius"/>
    </source>
</evidence>
<dbReference type="PANTHER" id="PTHR46093">
    <property type="entry name" value="ACYL-COA-BINDING DOMAIN-CONTAINING PROTEIN 5"/>
    <property type="match status" value="1"/>
</dbReference>
<reference evidence="4" key="1">
    <citation type="submission" date="2019-10" db="EMBL/GenBank/DDBJ databases">
        <title>Conservation and host-specific expression of non-tandemly repeated heterogenous ribosome RNA gene in arbuscular mycorrhizal fungi.</title>
        <authorList>
            <person name="Maeda T."/>
            <person name="Kobayashi Y."/>
            <person name="Nakagawa T."/>
            <person name="Ezawa T."/>
            <person name="Yamaguchi K."/>
            <person name="Bino T."/>
            <person name="Nishimoto Y."/>
            <person name="Shigenobu S."/>
            <person name="Kawaguchi M."/>
        </authorList>
    </citation>
    <scope>NUCLEOTIDE SEQUENCE</scope>
    <source>
        <strain evidence="4">HR1</strain>
    </source>
</reference>
<keyword evidence="1" id="KW-0880">Kelch repeat</keyword>
<dbReference type="OrthoDB" id="432528at2759"/>
<gene>
    <name evidence="4" type="ORF">RCL2_000942800</name>
</gene>
<organism evidence="4 5">
    <name type="scientific">Rhizophagus clarus</name>
    <dbReference type="NCBI Taxonomy" id="94130"/>
    <lineage>
        <taxon>Eukaryota</taxon>
        <taxon>Fungi</taxon>
        <taxon>Fungi incertae sedis</taxon>
        <taxon>Mucoromycota</taxon>
        <taxon>Glomeromycotina</taxon>
        <taxon>Glomeromycetes</taxon>
        <taxon>Glomerales</taxon>
        <taxon>Glomeraceae</taxon>
        <taxon>Rhizophagus</taxon>
    </lineage>
</organism>